<dbReference type="AlphaFoldDB" id="A0A2U2BTM2"/>
<evidence type="ECO:0000313" key="3">
    <source>
        <dbReference type="EMBL" id="PWE17354.1"/>
    </source>
</evidence>
<dbReference type="PANTHER" id="PTHR36582:SF2">
    <property type="entry name" value="ANTITOXIN PARD"/>
    <property type="match status" value="1"/>
</dbReference>
<dbReference type="InterPro" id="IPR038296">
    <property type="entry name" value="ParD_sf"/>
</dbReference>
<dbReference type="NCBIfam" id="TIGR02606">
    <property type="entry name" value="antidote_CC2985"/>
    <property type="match status" value="1"/>
</dbReference>
<dbReference type="CDD" id="cd22231">
    <property type="entry name" value="RHH_NikR_HicB-like"/>
    <property type="match status" value="1"/>
</dbReference>
<keyword evidence="2" id="KW-1277">Toxin-antitoxin system</keyword>
<evidence type="ECO:0000313" key="4">
    <source>
        <dbReference type="Proteomes" id="UP000245168"/>
    </source>
</evidence>
<accession>A0A2U2BTM2</accession>
<reference evidence="4" key="1">
    <citation type="submission" date="2018-05" db="EMBL/GenBank/DDBJ databases">
        <authorList>
            <person name="Liu B.-T."/>
        </authorList>
    </citation>
    <scope>NUCLEOTIDE SEQUENCE [LARGE SCALE GENOMIC DNA]</scope>
    <source>
        <strain evidence="4">WD6-1</strain>
    </source>
</reference>
<dbReference type="Pfam" id="PF03693">
    <property type="entry name" value="ParD_antitoxin"/>
    <property type="match status" value="1"/>
</dbReference>
<sequence length="86" mass="9587">MMSAMKNTSIIISDELGAFIEREVASGRYASASEVVRDSLRLLERRALEREQLRTAILAGEESGPAEPFDMDEFLTELRGEAPKRA</sequence>
<proteinExistence type="inferred from homology"/>
<evidence type="ECO:0000256" key="2">
    <source>
        <dbReference type="ARBA" id="ARBA00022649"/>
    </source>
</evidence>
<dbReference type="RefSeq" id="WP_109252585.1">
    <property type="nucleotide sequence ID" value="NZ_QEXV01000003.1"/>
</dbReference>
<dbReference type="InterPro" id="IPR022789">
    <property type="entry name" value="ParD"/>
</dbReference>
<dbReference type="EMBL" id="QEXV01000003">
    <property type="protein sequence ID" value="PWE17354.1"/>
    <property type="molecule type" value="Genomic_DNA"/>
</dbReference>
<name>A0A2U2BTM2_9PROT</name>
<gene>
    <name evidence="3" type="ORF">DDZ18_06625</name>
</gene>
<dbReference type="OrthoDB" id="9815501at2"/>
<dbReference type="PANTHER" id="PTHR36582">
    <property type="entry name" value="ANTITOXIN PARD"/>
    <property type="match status" value="1"/>
</dbReference>
<dbReference type="Gene3D" id="6.10.10.120">
    <property type="entry name" value="Antitoxin ParD1-like"/>
    <property type="match status" value="1"/>
</dbReference>
<dbReference type="InterPro" id="IPR010985">
    <property type="entry name" value="Ribbon_hlx_hlx"/>
</dbReference>
<comment type="caution">
    <text evidence="3">The sequence shown here is derived from an EMBL/GenBank/DDBJ whole genome shotgun (WGS) entry which is preliminary data.</text>
</comment>
<organism evidence="3 4">
    <name type="scientific">Marinicauda salina</name>
    <dbReference type="NCBI Taxonomy" id="2135793"/>
    <lineage>
        <taxon>Bacteria</taxon>
        <taxon>Pseudomonadati</taxon>
        <taxon>Pseudomonadota</taxon>
        <taxon>Alphaproteobacteria</taxon>
        <taxon>Maricaulales</taxon>
        <taxon>Maricaulaceae</taxon>
        <taxon>Marinicauda</taxon>
    </lineage>
</organism>
<dbReference type="GO" id="GO:0006355">
    <property type="term" value="P:regulation of DNA-templated transcription"/>
    <property type="evidence" value="ECO:0007669"/>
    <property type="project" value="InterPro"/>
</dbReference>
<dbReference type="Proteomes" id="UP000245168">
    <property type="component" value="Unassembled WGS sequence"/>
</dbReference>
<evidence type="ECO:0000256" key="1">
    <source>
        <dbReference type="ARBA" id="ARBA00008580"/>
    </source>
</evidence>
<comment type="similarity">
    <text evidence="1">Belongs to the ParD antitoxin family.</text>
</comment>
<keyword evidence="4" id="KW-1185">Reference proteome</keyword>
<dbReference type="SUPFAM" id="SSF47598">
    <property type="entry name" value="Ribbon-helix-helix"/>
    <property type="match status" value="1"/>
</dbReference>
<protein>
    <submittedName>
        <fullName evidence="3">Type II toxin-antitoxin system ParD family antitoxin</fullName>
    </submittedName>
</protein>